<dbReference type="PROSITE" id="PS50887">
    <property type="entry name" value="GGDEF"/>
    <property type="match status" value="1"/>
</dbReference>
<keyword evidence="4 8" id="KW-0812">Transmembrane</keyword>
<keyword evidence="3" id="KW-1003">Cell membrane</keyword>
<protein>
    <recommendedName>
        <fullName evidence="2">diguanylate cyclase</fullName>
        <ecNumber evidence="2">2.7.7.65</ecNumber>
    </recommendedName>
</protein>
<evidence type="ECO:0000256" key="5">
    <source>
        <dbReference type="ARBA" id="ARBA00022989"/>
    </source>
</evidence>
<dbReference type="Pfam" id="PF07694">
    <property type="entry name" value="5TM-5TMR_LYT"/>
    <property type="match status" value="1"/>
</dbReference>
<dbReference type="InterPro" id="IPR011620">
    <property type="entry name" value="Sig_transdc_His_kinase_LytS_TM"/>
</dbReference>
<feature type="transmembrane region" description="Helical" evidence="8">
    <location>
        <begin position="103"/>
        <end position="123"/>
    </location>
</feature>
<evidence type="ECO:0000256" key="6">
    <source>
        <dbReference type="ARBA" id="ARBA00023136"/>
    </source>
</evidence>
<evidence type="ECO:0000313" key="11">
    <source>
        <dbReference type="EMBL" id="EKF61567.1"/>
    </source>
</evidence>
<keyword evidence="5 8" id="KW-1133">Transmembrane helix</keyword>
<dbReference type="Gene3D" id="3.30.70.270">
    <property type="match status" value="1"/>
</dbReference>
<dbReference type="PATRIC" id="fig|1156935.5.peg.30"/>
<evidence type="ECO:0000256" key="4">
    <source>
        <dbReference type="ARBA" id="ARBA00022692"/>
    </source>
</evidence>
<dbReference type="PROSITE" id="PS50113">
    <property type="entry name" value="PAC"/>
    <property type="match status" value="1"/>
</dbReference>
<sequence>MDDVWKVLAGNLAAVALIVSIWTHLSYRFYQLPPKLRCAGLGVTMGLAAMASMLLSVRFGVGVIFDLRLAIIESAAVFGGPGAALITAIMAASFRFYLGGAGVVPGLIAIGIVFLLGSSLWFFGGRKPLSHAPSILSAAVLAGCLSIAVLALLPQADFQRAVEQVGLPIVVLNFATTAAIGFFLAYFRRFTLERDILYAALTQAPDYHYVKDLNHRFVVANLNVARHNGRSRSSEMVGLTDRDLAPRERAEQLMAVEAGVMRTGQPLDHFEEFLIEDGKPPRWYSTSKVPLRNRQGDMVGLAGVTVDITEKKLLEHELRSSRNIMAQAMTEMSDGLAMFGPDGRVVFCNEQYRALFPKSAYARKEGAHITEIVRATVRNGERQDMPIDLDEDSIQAAGQTLFINKDEVIPLTDGRWLSLRTRVTEDQHVLALVSDITAMKQSELSLKNLAERMKGLAETDALTGLANRRSFDEGLEREFEAARQIDRPLSVLLIDVDRFKAYNDCYGHLEGDSCLKSVARTIAAAACRSGDLAARFGGEEFAVLLPDTDSDTAIKIAEKVRSSIRDLGMVHEGSEYGIVTVSLGATVFTLDSRVANPAELVARADLALYQAKDAGRDRVGFQRLAEERVKKPV</sequence>
<dbReference type="Pfam" id="PF12860">
    <property type="entry name" value="PAS_7"/>
    <property type="match status" value="1"/>
</dbReference>
<organism evidence="11 12">
    <name type="scientific">Agrobacterium albertimagni AOL15</name>
    <dbReference type="NCBI Taxonomy" id="1156935"/>
    <lineage>
        <taxon>Bacteria</taxon>
        <taxon>Pseudomonadati</taxon>
        <taxon>Pseudomonadota</taxon>
        <taxon>Alphaproteobacteria</taxon>
        <taxon>Hyphomicrobiales</taxon>
        <taxon>Rhizobiaceae</taxon>
        <taxon>Rhizobium/Agrobacterium group</taxon>
        <taxon>Agrobacterium</taxon>
    </lineage>
</organism>
<name>K2R154_9HYPH</name>
<dbReference type="EMBL" id="ALJF01000001">
    <property type="protein sequence ID" value="EKF61567.1"/>
    <property type="molecule type" value="Genomic_DNA"/>
</dbReference>
<gene>
    <name evidence="11" type="ORF">QWE_00145</name>
</gene>
<dbReference type="Proteomes" id="UP000007123">
    <property type="component" value="Unassembled WGS sequence"/>
</dbReference>
<dbReference type="InterPro" id="IPR050469">
    <property type="entry name" value="Diguanylate_Cyclase"/>
</dbReference>
<feature type="transmembrane region" description="Helical" evidence="8">
    <location>
        <begin position="77"/>
        <end position="97"/>
    </location>
</feature>
<dbReference type="Pfam" id="PF00990">
    <property type="entry name" value="GGDEF"/>
    <property type="match status" value="1"/>
</dbReference>
<dbReference type="OrthoDB" id="9812260at2"/>
<dbReference type="STRING" id="1156935.QWE_00145"/>
<comment type="caution">
    <text evidence="11">The sequence shown here is derived from an EMBL/GenBank/DDBJ whole genome shotgun (WGS) entry which is preliminary data.</text>
</comment>
<feature type="transmembrane region" description="Helical" evidence="8">
    <location>
        <begin position="135"/>
        <end position="153"/>
    </location>
</feature>
<keyword evidence="6 8" id="KW-0472">Membrane</keyword>
<dbReference type="SUPFAM" id="SSF55785">
    <property type="entry name" value="PYP-like sensor domain (PAS domain)"/>
    <property type="match status" value="2"/>
</dbReference>
<dbReference type="GO" id="GO:0000155">
    <property type="term" value="F:phosphorelay sensor kinase activity"/>
    <property type="evidence" value="ECO:0007669"/>
    <property type="project" value="InterPro"/>
</dbReference>
<dbReference type="FunFam" id="3.30.70.270:FF:000001">
    <property type="entry name" value="Diguanylate cyclase domain protein"/>
    <property type="match status" value="1"/>
</dbReference>
<keyword evidence="12" id="KW-1185">Reference proteome</keyword>
<evidence type="ECO:0000256" key="2">
    <source>
        <dbReference type="ARBA" id="ARBA00012528"/>
    </source>
</evidence>
<dbReference type="PANTHER" id="PTHR45138:SF9">
    <property type="entry name" value="DIGUANYLATE CYCLASE DGCM-RELATED"/>
    <property type="match status" value="1"/>
</dbReference>
<evidence type="ECO:0000313" key="12">
    <source>
        <dbReference type="Proteomes" id="UP000007123"/>
    </source>
</evidence>
<dbReference type="GO" id="GO:0052621">
    <property type="term" value="F:diguanylate cyclase activity"/>
    <property type="evidence" value="ECO:0007669"/>
    <property type="project" value="UniProtKB-EC"/>
</dbReference>
<dbReference type="Pfam" id="PF08448">
    <property type="entry name" value="PAS_4"/>
    <property type="match status" value="1"/>
</dbReference>
<feature type="transmembrane region" description="Helical" evidence="8">
    <location>
        <begin position="7"/>
        <end position="25"/>
    </location>
</feature>
<feature type="domain" description="GGDEF" evidence="10">
    <location>
        <begin position="487"/>
        <end position="624"/>
    </location>
</feature>
<dbReference type="GO" id="GO:0005886">
    <property type="term" value="C:plasma membrane"/>
    <property type="evidence" value="ECO:0007669"/>
    <property type="project" value="UniProtKB-SubCell"/>
</dbReference>
<dbReference type="InterPro" id="IPR029787">
    <property type="entry name" value="Nucleotide_cyclase"/>
</dbReference>
<dbReference type="GO" id="GO:0071555">
    <property type="term" value="P:cell wall organization"/>
    <property type="evidence" value="ECO:0007669"/>
    <property type="project" value="InterPro"/>
</dbReference>
<feature type="transmembrane region" description="Helical" evidence="8">
    <location>
        <begin position="165"/>
        <end position="187"/>
    </location>
</feature>
<dbReference type="InterPro" id="IPR043128">
    <property type="entry name" value="Rev_trsase/Diguanyl_cyclase"/>
</dbReference>
<dbReference type="CDD" id="cd01949">
    <property type="entry name" value="GGDEF"/>
    <property type="match status" value="1"/>
</dbReference>
<proteinExistence type="predicted"/>
<dbReference type="eggNOG" id="COG3706">
    <property type="taxonomic scope" value="Bacteria"/>
</dbReference>
<dbReference type="SUPFAM" id="SSF55073">
    <property type="entry name" value="Nucleotide cyclase"/>
    <property type="match status" value="1"/>
</dbReference>
<dbReference type="InterPro" id="IPR000014">
    <property type="entry name" value="PAS"/>
</dbReference>
<dbReference type="GO" id="GO:0043709">
    <property type="term" value="P:cell adhesion involved in single-species biofilm formation"/>
    <property type="evidence" value="ECO:0007669"/>
    <property type="project" value="TreeGrafter"/>
</dbReference>
<dbReference type="Gene3D" id="3.30.450.20">
    <property type="entry name" value="PAS domain"/>
    <property type="match status" value="2"/>
</dbReference>
<dbReference type="NCBIfam" id="TIGR00229">
    <property type="entry name" value="sensory_box"/>
    <property type="match status" value="1"/>
</dbReference>
<evidence type="ECO:0000256" key="8">
    <source>
        <dbReference type="SAM" id="Phobius"/>
    </source>
</evidence>
<dbReference type="InterPro" id="IPR035965">
    <property type="entry name" value="PAS-like_dom_sf"/>
</dbReference>
<dbReference type="SMART" id="SM00267">
    <property type="entry name" value="GGDEF"/>
    <property type="match status" value="1"/>
</dbReference>
<comment type="subcellular location">
    <subcellularLocation>
        <location evidence="1">Cell membrane</location>
        <topology evidence="1">Multi-pass membrane protein</topology>
    </subcellularLocation>
</comment>
<dbReference type="AlphaFoldDB" id="K2R154"/>
<dbReference type="InterPro" id="IPR000700">
    <property type="entry name" value="PAS-assoc_C"/>
</dbReference>
<reference evidence="11 12" key="1">
    <citation type="journal article" date="2012" name="J. Bacteriol.">
        <title>Draft Genome Sequence of Agrobacterium albertimagni Strain AOL15.</title>
        <authorList>
            <person name="Trimble W.L."/>
            <person name="Phung le T."/>
            <person name="Meyer F."/>
            <person name="Gilbert J.A."/>
            <person name="Silver S."/>
        </authorList>
    </citation>
    <scope>NUCLEOTIDE SEQUENCE [LARGE SCALE GENOMIC DNA]</scope>
    <source>
        <strain evidence="11 12">AOL15</strain>
    </source>
</reference>
<evidence type="ECO:0000259" key="9">
    <source>
        <dbReference type="PROSITE" id="PS50113"/>
    </source>
</evidence>
<evidence type="ECO:0000256" key="1">
    <source>
        <dbReference type="ARBA" id="ARBA00004651"/>
    </source>
</evidence>
<accession>K2R154</accession>
<feature type="domain" description="PAC" evidence="9">
    <location>
        <begin position="268"/>
        <end position="320"/>
    </location>
</feature>
<dbReference type="RefSeq" id="WP_006724021.1">
    <property type="nucleotide sequence ID" value="NZ_ALJF01000001.1"/>
</dbReference>
<dbReference type="eggNOG" id="COG3829">
    <property type="taxonomic scope" value="Bacteria"/>
</dbReference>
<evidence type="ECO:0000259" key="10">
    <source>
        <dbReference type="PROSITE" id="PS50887"/>
    </source>
</evidence>
<dbReference type="InterPro" id="IPR000160">
    <property type="entry name" value="GGDEF_dom"/>
</dbReference>
<dbReference type="EC" id="2.7.7.65" evidence="2"/>
<dbReference type="NCBIfam" id="TIGR00254">
    <property type="entry name" value="GGDEF"/>
    <property type="match status" value="1"/>
</dbReference>
<evidence type="ECO:0000256" key="7">
    <source>
        <dbReference type="ARBA" id="ARBA00034247"/>
    </source>
</evidence>
<dbReference type="PANTHER" id="PTHR45138">
    <property type="entry name" value="REGULATORY COMPONENTS OF SENSORY TRANSDUCTION SYSTEM"/>
    <property type="match status" value="1"/>
</dbReference>
<comment type="catalytic activity">
    <reaction evidence="7">
        <text>2 GTP = 3',3'-c-di-GMP + 2 diphosphate</text>
        <dbReference type="Rhea" id="RHEA:24898"/>
        <dbReference type="ChEBI" id="CHEBI:33019"/>
        <dbReference type="ChEBI" id="CHEBI:37565"/>
        <dbReference type="ChEBI" id="CHEBI:58805"/>
        <dbReference type="EC" id="2.7.7.65"/>
    </reaction>
</comment>
<evidence type="ECO:0000256" key="3">
    <source>
        <dbReference type="ARBA" id="ARBA00022475"/>
    </source>
</evidence>
<dbReference type="GO" id="GO:1902201">
    <property type="term" value="P:negative regulation of bacterial-type flagellum-dependent cell motility"/>
    <property type="evidence" value="ECO:0007669"/>
    <property type="project" value="TreeGrafter"/>
</dbReference>
<feature type="transmembrane region" description="Helical" evidence="8">
    <location>
        <begin position="45"/>
        <end position="65"/>
    </location>
</feature>
<dbReference type="InterPro" id="IPR013656">
    <property type="entry name" value="PAS_4"/>
</dbReference>